<accession>A0A382HMC1</accession>
<proteinExistence type="predicted"/>
<dbReference type="AlphaFoldDB" id="A0A382HMC1"/>
<dbReference type="GO" id="GO:0047444">
    <property type="term" value="F:N-acylneuraminate-9-phosphate synthase activity"/>
    <property type="evidence" value="ECO:0007669"/>
    <property type="project" value="TreeGrafter"/>
</dbReference>
<gene>
    <name evidence="2" type="ORF">METZ01_LOCUS241304</name>
</gene>
<dbReference type="PANTHER" id="PTHR42966">
    <property type="entry name" value="N-ACETYLNEURAMINATE SYNTHASE"/>
    <property type="match status" value="1"/>
</dbReference>
<name>A0A382HMC1_9ZZZZ</name>
<evidence type="ECO:0000313" key="2">
    <source>
        <dbReference type="EMBL" id="SVB88450.1"/>
    </source>
</evidence>
<evidence type="ECO:0000259" key="1">
    <source>
        <dbReference type="PROSITE" id="PS50844"/>
    </source>
</evidence>
<sequence>MLIAEIGGNHEGDFEFALDLTHQAIDADVDIIKYQIYTGATLVNKKESPNRVEHFKKFELTQNNHIHLAELCIHNGVQYSASIWDESVLEWIDPFLKLYKIGSGDLTAFPLLKKIAGKGKPIILSTGLSSLEDIVGSVNYIRSINPIYDIPEKLAILQCTSLYPNKDTDVNLNVLKTLRKTFEYPIGYSDHTEGTLALRIAFSMGAKILEFHFTNSREGKTFRDHFVSLTGQEVKELIRDIKIINNLHGSDKKKPTEQESSTDHVRSFRRAVYPIRDLSAGEIIREEDLIVLRPNHGIDARDTEKIIGLMAKIDIKAL</sequence>
<reference evidence="2" key="1">
    <citation type="submission" date="2018-05" db="EMBL/GenBank/DDBJ databases">
        <authorList>
            <person name="Lanie J.A."/>
            <person name="Ng W.-L."/>
            <person name="Kazmierczak K.M."/>
            <person name="Andrzejewski T.M."/>
            <person name="Davidsen T.M."/>
            <person name="Wayne K.J."/>
            <person name="Tettelin H."/>
            <person name="Glass J.I."/>
            <person name="Rusch D."/>
            <person name="Podicherti R."/>
            <person name="Tsui H.-C.T."/>
            <person name="Winkler M.E."/>
        </authorList>
    </citation>
    <scope>NUCLEOTIDE SEQUENCE</scope>
</reference>
<feature type="domain" description="AFP-like" evidence="1">
    <location>
        <begin position="271"/>
        <end position="318"/>
    </location>
</feature>
<organism evidence="2">
    <name type="scientific">marine metagenome</name>
    <dbReference type="NCBI Taxonomy" id="408172"/>
    <lineage>
        <taxon>unclassified sequences</taxon>
        <taxon>metagenomes</taxon>
        <taxon>ecological metagenomes</taxon>
    </lineage>
</organism>
<protein>
    <recommendedName>
        <fullName evidence="1">AFP-like domain-containing protein</fullName>
    </recommendedName>
</protein>
<dbReference type="Gene3D" id="3.90.1210.10">
    <property type="entry name" value="Antifreeze-like/N-acetylneuraminic acid synthase C-terminal domain"/>
    <property type="match status" value="1"/>
</dbReference>
<dbReference type="InterPro" id="IPR006190">
    <property type="entry name" value="SAF_AFP_Neu5Ac"/>
</dbReference>
<dbReference type="InterPro" id="IPR036732">
    <property type="entry name" value="AFP_Neu5c_C_sf"/>
</dbReference>
<dbReference type="GO" id="GO:0016051">
    <property type="term" value="P:carbohydrate biosynthetic process"/>
    <property type="evidence" value="ECO:0007669"/>
    <property type="project" value="InterPro"/>
</dbReference>
<dbReference type="SUPFAM" id="SSF51269">
    <property type="entry name" value="AFP III-like domain"/>
    <property type="match status" value="1"/>
</dbReference>
<dbReference type="PANTHER" id="PTHR42966:SF1">
    <property type="entry name" value="SIALIC ACID SYNTHASE"/>
    <property type="match status" value="1"/>
</dbReference>
<dbReference type="InterPro" id="IPR013132">
    <property type="entry name" value="PseI/NeuA/B-like_N"/>
</dbReference>
<dbReference type="InterPro" id="IPR013974">
    <property type="entry name" value="SAF"/>
</dbReference>
<dbReference type="InterPro" id="IPR057736">
    <property type="entry name" value="SAF_PseI/NeuA/NeuB"/>
</dbReference>
<dbReference type="PROSITE" id="PS50844">
    <property type="entry name" value="AFP_LIKE"/>
    <property type="match status" value="1"/>
</dbReference>
<dbReference type="Gene3D" id="3.20.20.70">
    <property type="entry name" value="Aldolase class I"/>
    <property type="match status" value="1"/>
</dbReference>
<dbReference type="CDD" id="cd11615">
    <property type="entry name" value="SAF_NeuB_like"/>
    <property type="match status" value="1"/>
</dbReference>
<dbReference type="EMBL" id="UINC01062136">
    <property type="protein sequence ID" value="SVB88450.1"/>
    <property type="molecule type" value="Genomic_DNA"/>
</dbReference>
<dbReference type="Pfam" id="PF03102">
    <property type="entry name" value="NeuB"/>
    <property type="match status" value="1"/>
</dbReference>
<feature type="non-terminal residue" evidence="2">
    <location>
        <position position="318"/>
    </location>
</feature>
<dbReference type="InterPro" id="IPR051690">
    <property type="entry name" value="PseI-like"/>
</dbReference>
<dbReference type="InterPro" id="IPR013785">
    <property type="entry name" value="Aldolase_TIM"/>
</dbReference>
<dbReference type="Pfam" id="PF08666">
    <property type="entry name" value="SAF"/>
    <property type="match status" value="1"/>
</dbReference>
<dbReference type="SUPFAM" id="SSF51569">
    <property type="entry name" value="Aldolase"/>
    <property type="match status" value="1"/>
</dbReference>